<feature type="region of interest" description="Disordered" evidence="1">
    <location>
        <begin position="202"/>
        <end position="221"/>
    </location>
</feature>
<evidence type="ECO:0000313" key="4">
    <source>
        <dbReference type="Proteomes" id="UP000193944"/>
    </source>
</evidence>
<evidence type="ECO:0000256" key="1">
    <source>
        <dbReference type="SAM" id="MobiDB-lite"/>
    </source>
</evidence>
<gene>
    <name evidence="3" type="ORF">BCR32DRAFT_283110</name>
</gene>
<reference evidence="3 4" key="1">
    <citation type="submission" date="2016-08" db="EMBL/GenBank/DDBJ databases">
        <title>A Parts List for Fungal Cellulosomes Revealed by Comparative Genomics.</title>
        <authorList>
            <consortium name="DOE Joint Genome Institute"/>
            <person name="Haitjema C.H."/>
            <person name="Gilmore S.P."/>
            <person name="Henske J.K."/>
            <person name="Solomon K.V."/>
            <person name="De Groot R."/>
            <person name="Kuo A."/>
            <person name="Mondo S.J."/>
            <person name="Salamov A.A."/>
            <person name="Labutti K."/>
            <person name="Zhao Z."/>
            <person name="Chiniquy J."/>
            <person name="Barry K."/>
            <person name="Brewer H.M."/>
            <person name="Purvine S.O."/>
            <person name="Wright A.T."/>
            <person name="Boxma B."/>
            <person name="Van Alen T."/>
            <person name="Hackstein J.H."/>
            <person name="Baker S.E."/>
            <person name="Grigoriev I.V."/>
            <person name="O'Malley M.A."/>
        </authorList>
    </citation>
    <scope>NUCLEOTIDE SEQUENCE [LARGE SCALE GENOMIC DNA]</scope>
    <source>
        <strain evidence="3 4">S4</strain>
    </source>
</reference>
<dbReference type="Proteomes" id="UP000193944">
    <property type="component" value="Unassembled WGS sequence"/>
</dbReference>
<dbReference type="SMART" id="SM00273">
    <property type="entry name" value="ENTH"/>
    <property type="match status" value="1"/>
</dbReference>
<dbReference type="InterPro" id="IPR008942">
    <property type="entry name" value="ENTH_VHS"/>
</dbReference>
<dbReference type="SUPFAM" id="SSF48464">
    <property type="entry name" value="ENTH/VHS domain"/>
    <property type="match status" value="1"/>
</dbReference>
<comment type="caution">
    <text evidence="3">The sequence shown here is derived from an EMBL/GenBank/DDBJ whole genome shotgun (WGS) entry which is preliminary data.</text>
</comment>
<feature type="non-terminal residue" evidence="3">
    <location>
        <position position="358"/>
    </location>
</feature>
<dbReference type="GO" id="GO:0030125">
    <property type="term" value="C:clathrin vesicle coat"/>
    <property type="evidence" value="ECO:0007669"/>
    <property type="project" value="TreeGrafter"/>
</dbReference>
<proteinExistence type="predicted"/>
<reference evidence="3 4" key="2">
    <citation type="submission" date="2016-08" db="EMBL/GenBank/DDBJ databases">
        <title>Pervasive Adenine N6-methylation of Active Genes in Fungi.</title>
        <authorList>
            <consortium name="DOE Joint Genome Institute"/>
            <person name="Mondo S.J."/>
            <person name="Dannebaum R.O."/>
            <person name="Kuo R.C."/>
            <person name="Labutti K."/>
            <person name="Haridas S."/>
            <person name="Kuo A."/>
            <person name="Salamov A."/>
            <person name="Ahrendt S.R."/>
            <person name="Lipzen A."/>
            <person name="Sullivan W."/>
            <person name="Andreopoulos W.B."/>
            <person name="Clum A."/>
            <person name="Lindquist E."/>
            <person name="Daum C."/>
            <person name="Ramamoorthy G.K."/>
            <person name="Gryganskyi A."/>
            <person name="Culley D."/>
            <person name="Magnuson J.K."/>
            <person name="James T.Y."/>
            <person name="O'Malley M.A."/>
            <person name="Stajich J.E."/>
            <person name="Spatafora J.W."/>
            <person name="Visel A."/>
            <person name="Grigoriev I.V."/>
        </authorList>
    </citation>
    <scope>NUCLEOTIDE SEQUENCE [LARGE SCALE GENOMIC DNA]</scope>
    <source>
        <strain evidence="3 4">S4</strain>
    </source>
</reference>
<dbReference type="PANTHER" id="PTHR12276:SF110">
    <property type="entry name" value="EPSIN-1-RELATED"/>
    <property type="match status" value="1"/>
</dbReference>
<dbReference type="FunFam" id="1.25.40.90:FF:000006">
    <property type="entry name" value="Clathrin interactor 1"/>
    <property type="match status" value="1"/>
</dbReference>
<dbReference type="Gene3D" id="1.25.40.90">
    <property type="match status" value="1"/>
</dbReference>
<dbReference type="AlphaFoldDB" id="A0A1Y1WVA7"/>
<dbReference type="GO" id="GO:0005886">
    <property type="term" value="C:plasma membrane"/>
    <property type="evidence" value="ECO:0007669"/>
    <property type="project" value="TreeGrafter"/>
</dbReference>
<dbReference type="InterPro" id="IPR013809">
    <property type="entry name" value="ENTH"/>
</dbReference>
<dbReference type="EMBL" id="MCFG01000245">
    <property type="protein sequence ID" value="ORX77491.1"/>
    <property type="molecule type" value="Genomic_DNA"/>
</dbReference>
<protein>
    <submittedName>
        <fullName evidence="3">ENTH-domain-containing protein</fullName>
    </submittedName>
</protein>
<feature type="domain" description="ENTH" evidence="2">
    <location>
        <begin position="14"/>
        <end position="146"/>
    </location>
</feature>
<organism evidence="3 4">
    <name type="scientific">Anaeromyces robustus</name>
    <dbReference type="NCBI Taxonomy" id="1754192"/>
    <lineage>
        <taxon>Eukaryota</taxon>
        <taxon>Fungi</taxon>
        <taxon>Fungi incertae sedis</taxon>
        <taxon>Chytridiomycota</taxon>
        <taxon>Chytridiomycota incertae sedis</taxon>
        <taxon>Neocallimastigomycetes</taxon>
        <taxon>Neocallimastigales</taxon>
        <taxon>Neocallimastigaceae</taxon>
        <taxon>Anaeromyces</taxon>
    </lineage>
</organism>
<dbReference type="GO" id="GO:0006897">
    <property type="term" value="P:endocytosis"/>
    <property type="evidence" value="ECO:0007669"/>
    <property type="project" value="TreeGrafter"/>
</dbReference>
<dbReference type="STRING" id="1754192.A0A1Y1WVA7"/>
<accession>A0A1Y1WVA7</accession>
<sequence length="358" mass="41387">MSHVGKKILRTTKNYTKGYSEIQIKTRKATSNENKCPNNLLLNDIALASYNEIQFLEIMEILEKRLNDKGKNWRHIYKSLTLLEYLLYNGSEMIIKYTQNNIHVIKTLKDFQYIDENNHDEGINVRVKSKEVYDIIMNEGKLLSERSRLKTNGKIRLAKSNPKVLGDYDEEYELQKAIEVSKETLIQDEKRRELKRSQENLIEAEKNKDKGKQPEKSKEKDLLILDEPIPDEIQPKDNMQYQQIQYQRMQQQFQDLDLFNNNNGNMLMNQNQNNMMLGGNMMNNNNMMMGNNNNMLMGNSNIGNSMMMGSSNNVNGLLMGNNNLGNSMMMGSSNNVNGLLMGNNNNNNMLMGNNNNNN</sequence>
<dbReference type="Pfam" id="PF01417">
    <property type="entry name" value="ENTH"/>
    <property type="match status" value="1"/>
</dbReference>
<dbReference type="GO" id="GO:0005543">
    <property type="term" value="F:phospholipid binding"/>
    <property type="evidence" value="ECO:0007669"/>
    <property type="project" value="TreeGrafter"/>
</dbReference>
<dbReference type="GO" id="GO:0030276">
    <property type="term" value="F:clathrin binding"/>
    <property type="evidence" value="ECO:0007669"/>
    <property type="project" value="TreeGrafter"/>
</dbReference>
<keyword evidence="4" id="KW-1185">Reference proteome</keyword>
<evidence type="ECO:0000313" key="3">
    <source>
        <dbReference type="EMBL" id="ORX77491.1"/>
    </source>
</evidence>
<name>A0A1Y1WVA7_9FUNG</name>
<evidence type="ECO:0000259" key="2">
    <source>
        <dbReference type="PROSITE" id="PS50942"/>
    </source>
</evidence>
<dbReference type="OrthoDB" id="4033880at2759"/>
<dbReference type="PANTHER" id="PTHR12276">
    <property type="entry name" value="EPSIN/ENT-RELATED"/>
    <property type="match status" value="1"/>
</dbReference>
<dbReference type="GO" id="GO:0005768">
    <property type="term" value="C:endosome"/>
    <property type="evidence" value="ECO:0007669"/>
    <property type="project" value="TreeGrafter"/>
</dbReference>
<dbReference type="PROSITE" id="PS50942">
    <property type="entry name" value="ENTH"/>
    <property type="match status" value="1"/>
</dbReference>